<evidence type="ECO:0000256" key="1">
    <source>
        <dbReference type="SAM" id="MobiDB-lite"/>
    </source>
</evidence>
<dbReference type="EMBL" id="CAMAPF010000108">
    <property type="protein sequence ID" value="CAH9100518.1"/>
    <property type="molecule type" value="Genomic_DNA"/>
</dbReference>
<dbReference type="Proteomes" id="UP001152523">
    <property type="component" value="Unassembled WGS sequence"/>
</dbReference>
<organism evidence="2 3">
    <name type="scientific">Cuscuta epithymum</name>
    <dbReference type="NCBI Taxonomy" id="186058"/>
    <lineage>
        <taxon>Eukaryota</taxon>
        <taxon>Viridiplantae</taxon>
        <taxon>Streptophyta</taxon>
        <taxon>Embryophyta</taxon>
        <taxon>Tracheophyta</taxon>
        <taxon>Spermatophyta</taxon>
        <taxon>Magnoliopsida</taxon>
        <taxon>eudicotyledons</taxon>
        <taxon>Gunneridae</taxon>
        <taxon>Pentapetalae</taxon>
        <taxon>asterids</taxon>
        <taxon>lamiids</taxon>
        <taxon>Solanales</taxon>
        <taxon>Convolvulaceae</taxon>
        <taxon>Cuscuteae</taxon>
        <taxon>Cuscuta</taxon>
        <taxon>Cuscuta subgen. Cuscuta</taxon>
    </lineage>
</organism>
<dbReference type="AlphaFoldDB" id="A0AAV0DGY7"/>
<name>A0AAV0DGY7_9ASTE</name>
<feature type="region of interest" description="Disordered" evidence="1">
    <location>
        <begin position="1"/>
        <end position="33"/>
    </location>
</feature>
<gene>
    <name evidence="2" type="ORF">CEPIT_LOCUS15319</name>
</gene>
<evidence type="ECO:0000313" key="3">
    <source>
        <dbReference type="Proteomes" id="UP001152523"/>
    </source>
</evidence>
<accession>A0AAV0DGY7</accession>
<keyword evidence="3" id="KW-1185">Reference proteome</keyword>
<proteinExistence type="predicted"/>
<comment type="caution">
    <text evidence="2">The sequence shown here is derived from an EMBL/GenBank/DDBJ whole genome shotgun (WGS) entry which is preliminary data.</text>
</comment>
<evidence type="ECO:0000313" key="2">
    <source>
        <dbReference type="EMBL" id="CAH9100518.1"/>
    </source>
</evidence>
<sequence length="101" mass="11555">MEHVLFPQTPKPTAVMNERRTTEPISGEAPSPTPAKLHLWRSHLPKVSPPPSSSTLFLLAKSNSILSHFEVRVLKVKIFEFLDYELICELMCCEMWICMKS</sequence>
<reference evidence="2" key="1">
    <citation type="submission" date="2022-07" db="EMBL/GenBank/DDBJ databases">
        <authorList>
            <person name="Macas J."/>
            <person name="Novak P."/>
            <person name="Neumann P."/>
        </authorList>
    </citation>
    <scope>NUCLEOTIDE SEQUENCE</scope>
</reference>
<protein>
    <submittedName>
        <fullName evidence="2">Uncharacterized protein</fullName>
    </submittedName>
</protein>